<keyword evidence="2" id="KW-1185">Reference proteome</keyword>
<proteinExistence type="predicted"/>
<accession>A0A4S2KN28</accession>
<name>A0A4S2KN28_9HYME</name>
<dbReference type="EMBL" id="QBLH01002196">
    <property type="protein sequence ID" value="TGZ49208.1"/>
    <property type="molecule type" value="Genomic_DNA"/>
</dbReference>
<reference evidence="1 2" key="1">
    <citation type="journal article" date="2019" name="Philos. Trans. R. Soc. Lond., B, Biol. Sci.">
        <title>Ant behaviour and brain gene expression of defending hosts depend on the ecological success of the intruding social parasite.</title>
        <authorList>
            <person name="Kaur R."/>
            <person name="Stoldt M."/>
            <person name="Jongepier E."/>
            <person name="Feldmeyer B."/>
            <person name="Menzel F."/>
            <person name="Bornberg-Bauer E."/>
            <person name="Foitzik S."/>
        </authorList>
    </citation>
    <scope>NUCLEOTIDE SEQUENCE [LARGE SCALE GENOMIC DNA]</scope>
    <source>
        <tissue evidence="1">Whole body</tissue>
    </source>
</reference>
<sequence length="102" mass="11815">MLLQDMAKLVVSVWSLVTTTEIVRTKRLNWPATIWRFPQSFHQPSSSSSVVLSWTRSILRDPISSSCRAKDHIMLLWHDTYTNSIKDNILLSFLCICFPAIY</sequence>
<dbReference type="AlphaFoldDB" id="A0A4S2KN28"/>
<dbReference type="Proteomes" id="UP000310200">
    <property type="component" value="Unassembled WGS sequence"/>
</dbReference>
<evidence type="ECO:0000313" key="2">
    <source>
        <dbReference type="Proteomes" id="UP000310200"/>
    </source>
</evidence>
<organism evidence="1 2">
    <name type="scientific">Temnothorax longispinosus</name>
    <dbReference type="NCBI Taxonomy" id="300112"/>
    <lineage>
        <taxon>Eukaryota</taxon>
        <taxon>Metazoa</taxon>
        <taxon>Ecdysozoa</taxon>
        <taxon>Arthropoda</taxon>
        <taxon>Hexapoda</taxon>
        <taxon>Insecta</taxon>
        <taxon>Pterygota</taxon>
        <taxon>Neoptera</taxon>
        <taxon>Endopterygota</taxon>
        <taxon>Hymenoptera</taxon>
        <taxon>Apocrita</taxon>
        <taxon>Aculeata</taxon>
        <taxon>Formicoidea</taxon>
        <taxon>Formicidae</taxon>
        <taxon>Myrmicinae</taxon>
        <taxon>Temnothorax</taxon>
    </lineage>
</organism>
<gene>
    <name evidence="1" type="ORF">DBV15_05888</name>
</gene>
<evidence type="ECO:0000313" key="1">
    <source>
        <dbReference type="EMBL" id="TGZ49208.1"/>
    </source>
</evidence>
<comment type="caution">
    <text evidence="1">The sequence shown here is derived from an EMBL/GenBank/DDBJ whole genome shotgun (WGS) entry which is preliminary data.</text>
</comment>
<protein>
    <submittedName>
        <fullName evidence="1">Insulin-degrading enzyme</fullName>
    </submittedName>
</protein>